<feature type="transmembrane region" description="Helical" evidence="10">
    <location>
        <begin position="191"/>
        <end position="211"/>
    </location>
</feature>
<evidence type="ECO:0000256" key="9">
    <source>
        <dbReference type="ARBA" id="ARBA00031636"/>
    </source>
</evidence>
<accession>A0ABT7YA43</accession>
<dbReference type="EMBL" id="JAUEPH010000002">
    <property type="protein sequence ID" value="MDN3203397.1"/>
    <property type="molecule type" value="Genomic_DNA"/>
</dbReference>
<keyword evidence="7" id="KW-0406">Ion transport</keyword>
<evidence type="ECO:0000256" key="1">
    <source>
        <dbReference type="ARBA" id="ARBA00004651"/>
    </source>
</evidence>
<feature type="transmembrane region" description="Helical" evidence="10">
    <location>
        <begin position="12"/>
        <end position="30"/>
    </location>
</feature>
<proteinExistence type="predicted"/>
<dbReference type="PANTHER" id="PTHR43298:SF2">
    <property type="entry name" value="FMN_FAD EXPORTER YEEO-RELATED"/>
    <property type="match status" value="1"/>
</dbReference>
<keyword evidence="8 10" id="KW-0472">Membrane</keyword>
<evidence type="ECO:0000256" key="10">
    <source>
        <dbReference type="SAM" id="Phobius"/>
    </source>
</evidence>
<evidence type="ECO:0000256" key="8">
    <source>
        <dbReference type="ARBA" id="ARBA00023136"/>
    </source>
</evidence>
<keyword evidence="2" id="KW-0813">Transport</keyword>
<evidence type="ECO:0000256" key="4">
    <source>
        <dbReference type="ARBA" id="ARBA00022475"/>
    </source>
</evidence>
<feature type="transmembrane region" description="Helical" evidence="10">
    <location>
        <begin position="157"/>
        <end position="179"/>
    </location>
</feature>
<dbReference type="Pfam" id="PF01554">
    <property type="entry name" value="MatE"/>
    <property type="match status" value="2"/>
</dbReference>
<keyword evidence="4" id="KW-1003">Cell membrane</keyword>
<feature type="transmembrane region" description="Helical" evidence="10">
    <location>
        <begin position="50"/>
        <end position="71"/>
    </location>
</feature>
<evidence type="ECO:0000256" key="3">
    <source>
        <dbReference type="ARBA" id="ARBA00022449"/>
    </source>
</evidence>
<dbReference type="RefSeq" id="WP_289998959.1">
    <property type="nucleotide sequence ID" value="NZ_JAUEPH010000002.1"/>
</dbReference>
<feature type="transmembrane region" description="Helical" evidence="10">
    <location>
        <begin position="316"/>
        <end position="337"/>
    </location>
</feature>
<feature type="transmembrane region" description="Helical" evidence="10">
    <location>
        <begin position="414"/>
        <end position="432"/>
    </location>
</feature>
<sequence>MTTKEHFRITFNLAYPVMLSQLGQVLVGVADSMMVGQLGAVPLAASSLANSIFFVVLMFGMGVSMGITPLVSKADGRGAKKRISKLFQHGLWLNIATSVALTILLIGFGEILYFLDQPDQVVDQAIPYLWVITASLFPFMIFQTFKQFAEGLAQTRQAMFITIFCNVINIILNWILIFGKLGFPELGLMGAGYATLISRILMPIMMGWYVLNSKRYELFDLSLKLKSFSRLLFGRIMNIGLPTGFQYIFEVSAFSAAAIMMGWIGVNALAAHQIALNLAAISYMMASGLSTAGMIRVGNQIGRGDMKTMQEAGMMVFKMVLVFMSMSAIIFVLGRFFLPSLYIDDAEVISLAGTLLVIAGLFQLSDGAQVVGLGVLRGMEDVRVPTIVTLLAYWVFALPLAYILAFPLGLNEVGIWYGLLIGLSVTAVLLFVRFKRLSNKLIAGEEISTAAQSLK</sequence>
<keyword evidence="5 10" id="KW-0812">Transmembrane</keyword>
<evidence type="ECO:0000256" key="6">
    <source>
        <dbReference type="ARBA" id="ARBA00022989"/>
    </source>
</evidence>
<feature type="transmembrane region" description="Helical" evidence="10">
    <location>
        <begin position="91"/>
        <end position="115"/>
    </location>
</feature>
<feature type="transmembrane region" description="Helical" evidence="10">
    <location>
        <begin position="349"/>
        <end position="376"/>
    </location>
</feature>
<comment type="caution">
    <text evidence="11">The sequence shown here is derived from an EMBL/GenBank/DDBJ whole genome shotgun (WGS) entry which is preliminary data.</text>
</comment>
<protein>
    <recommendedName>
        <fullName evidence="9">Multidrug-efflux transporter</fullName>
    </recommendedName>
</protein>
<evidence type="ECO:0000256" key="5">
    <source>
        <dbReference type="ARBA" id="ARBA00022692"/>
    </source>
</evidence>
<feature type="transmembrane region" description="Helical" evidence="10">
    <location>
        <begin position="270"/>
        <end position="295"/>
    </location>
</feature>
<reference evidence="11" key="1">
    <citation type="submission" date="2023-06" db="EMBL/GenBank/DDBJ databases">
        <title>Robiginitalea aurantiacus sp. nov. and Algoriphagus sediminis sp. nov., isolated from coastal sediment.</title>
        <authorList>
            <person name="Zhou Z.Y."/>
            <person name="An J."/>
            <person name="Jia Y.W."/>
            <person name="Du Z.J."/>
        </authorList>
    </citation>
    <scope>NUCLEOTIDE SEQUENCE</scope>
    <source>
        <strain evidence="11">C2-7</strain>
    </source>
</reference>
<dbReference type="InterPro" id="IPR002528">
    <property type="entry name" value="MATE_fam"/>
</dbReference>
<evidence type="ECO:0000256" key="2">
    <source>
        <dbReference type="ARBA" id="ARBA00022448"/>
    </source>
</evidence>
<name>A0ABT7YA43_9BACT</name>
<feature type="transmembrane region" description="Helical" evidence="10">
    <location>
        <begin position="388"/>
        <end position="408"/>
    </location>
</feature>
<keyword evidence="3" id="KW-0050">Antiport</keyword>
<dbReference type="InterPro" id="IPR050222">
    <property type="entry name" value="MATE_MdtK"/>
</dbReference>
<evidence type="ECO:0000313" key="12">
    <source>
        <dbReference type="Proteomes" id="UP001171916"/>
    </source>
</evidence>
<comment type="subcellular location">
    <subcellularLocation>
        <location evidence="1">Cell membrane</location>
        <topology evidence="1">Multi-pass membrane protein</topology>
    </subcellularLocation>
</comment>
<feature type="transmembrane region" description="Helical" evidence="10">
    <location>
        <begin position="127"/>
        <end position="145"/>
    </location>
</feature>
<organism evidence="11 12">
    <name type="scientific">Algoriphagus sediminis</name>
    <dbReference type="NCBI Taxonomy" id="3057113"/>
    <lineage>
        <taxon>Bacteria</taxon>
        <taxon>Pseudomonadati</taxon>
        <taxon>Bacteroidota</taxon>
        <taxon>Cytophagia</taxon>
        <taxon>Cytophagales</taxon>
        <taxon>Cyclobacteriaceae</taxon>
        <taxon>Algoriphagus</taxon>
    </lineage>
</organism>
<gene>
    <name evidence="11" type="ORF">QVH07_04530</name>
</gene>
<dbReference type="NCBIfam" id="TIGR00797">
    <property type="entry name" value="matE"/>
    <property type="match status" value="1"/>
</dbReference>
<feature type="transmembrane region" description="Helical" evidence="10">
    <location>
        <begin position="232"/>
        <end position="264"/>
    </location>
</feature>
<evidence type="ECO:0000256" key="7">
    <source>
        <dbReference type="ARBA" id="ARBA00023065"/>
    </source>
</evidence>
<dbReference type="Proteomes" id="UP001171916">
    <property type="component" value="Unassembled WGS sequence"/>
</dbReference>
<keyword evidence="12" id="KW-1185">Reference proteome</keyword>
<dbReference type="PIRSF" id="PIRSF006603">
    <property type="entry name" value="DinF"/>
    <property type="match status" value="1"/>
</dbReference>
<evidence type="ECO:0000313" key="11">
    <source>
        <dbReference type="EMBL" id="MDN3203397.1"/>
    </source>
</evidence>
<dbReference type="PANTHER" id="PTHR43298">
    <property type="entry name" value="MULTIDRUG RESISTANCE PROTEIN NORM-RELATED"/>
    <property type="match status" value="1"/>
</dbReference>
<dbReference type="InterPro" id="IPR048279">
    <property type="entry name" value="MdtK-like"/>
</dbReference>
<keyword evidence="6 10" id="KW-1133">Transmembrane helix</keyword>
<dbReference type="CDD" id="cd13131">
    <property type="entry name" value="MATE_NorM_like"/>
    <property type="match status" value="1"/>
</dbReference>